<dbReference type="OrthoDB" id="10014213at2759"/>
<dbReference type="AlphaFoldDB" id="A0A813VQF0"/>
<gene>
    <name evidence="1" type="ORF">GPM918_LOCUS5765</name>
    <name evidence="2" type="ORF">SRO942_LOCUS5763</name>
</gene>
<protein>
    <submittedName>
        <fullName evidence="1">Uncharacterized protein</fullName>
    </submittedName>
</protein>
<accession>A0A813VQF0</accession>
<organism evidence="1 3">
    <name type="scientific">Didymodactylos carnosus</name>
    <dbReference type="NCBI Taxonomy" id="1234261"/>
    <lineage>
        <taxon>Eukaryota</taxon>
        <taxon>Metazoa</taxon>
        <taxon>Spiralia</taxon>
        <taxon>Gnathifera</taxon>
        <taxon>Rotifera</taxon>
        <taxon>Eurotatoria</taxon>
        <taxon>Bdelloidea</taxon>
        <taxon>Philodinida</taxon>
        <taxon>Philodinidae</taxon>
        <taxon>Didymodactylos</taxon>
    </lineage>
</organism>
<dbReference type="EMBL" id="CAJNOQ010000852">
    <property type="protein sequence ID" value="CAF0845002.1"/>
    <property type="molecule type" value="Genomic_DNA"/>
</dbReference>
<reference evidence="1" key="1">
    <citation type="submission" date="2021-02" db="EMBL/GenBank/DDBJ databases">
        <authorList>
            <person name="Nowell W R."/>
        </authorList>
    </citation>
    <scope>NUCLEOTIDE SEQUENCE</scope>
</reference>
<evidence type="ECO:0000313" key="1">
    <source>
        <dbReference type="EMBL" id="CAF0845002.1"/>
    </source>
</evidence>
<evidence type="ECO:0000313" key="3">
    <source>
        <dbReference type="Proteomes" id="UP000663829"/>
    </source>
</evidence>
<proteinExistence type="predicted"/>
<comment type="caution">
    <text evidence="1">The sequence shown here is derived from an EMBL/GenBank/DDBJ whole genome shotgun (WGS) entry which is preliminary data.</text>
</comment>
<dbReference type="Proteomes" id="UP000663829">
    <property type="component" value="Unassembled WGS sequence"/>
</dbReference>
<evidence type="ECO:0000313" key="2">
    <source>
        <dbReference type="EMBL" id="CAF3632498.1"/>
    </source>
</evidence>
<name>A0A813VQF0_9BILA</name>
<dbReference type="Proteomes" id="UP000681722">
    <property type="component" value="Unassembled WGS sequence"/>
</dbReference>
<keyword evidence="3" id="KW-1185">Reference proteome</keyword>
<dbReference type="EMBL" id="CAJOBC010000851">
    <property type="protein sequence ID" value="CAF3632498.1"/>
    <property type="molecule type" value="Genomic_DNA"/>
</dbReference>
<sequence length="410" mass="47349">MQKLHQIINHLLLTNHSIDSIDKISDSIQINKDDLIVIIKDDQYNDYFQLLRKNTPKNSSSSDKIALTLDLYACTQYAKECKNVDCQYLHLCPYMVKPQYERCTNKSCQFEHDIQKSEHNQAIVAKRGLMQFPANMLKEIVRASNNPERSLRLSIHFRLHYCFFGLSHQCTKFQCDHTLNSECTGYLRRKQIYDANVTDILDAFRKVAKQRNSNYLATLTANSHTTATSKKSSSTILSQTTTTINNLEAESPQSSTGDHIEIETDEDSYIEDLYPLANQGKIEDKLSTAIGCPIKLCLAKRISNKGKQNQFELNLKSMYCPIEKPSDILDYIRWQNSSQTGKLSSLLIYANIQDAHDNTKQQCDNDQFCLLCVRVLNTNNQYKNDQNELKITNPNLIMFQELWLYKYDIF</sequence>